<organism evidence="1 2">
    <name type="scientific">Siminovitchia fortis</name>
    <dbReference type="NCBI Taxonomy" id="254758"/>
    <lineage>
        <taxon>Bacteria</taxon>
        <taxon>Bacillati</taxon>
        <taxon>Bacillota</taxon>
        <taxon>Bacilli</taxon>
        <taxon>Bacillales</taxon>
        <taxon>Bacillaceae</taxon>
        <taxon>Siminovitchia</taxon>
    </lineage>
</organism>
<dbReference type="OrthoDB" id="2691926at2"/>
<keyword evidence="2" id="KW-1185">Reference proteome</keyword>
<dbReference type="Pfam" id="PF10676">
    <property type="entry name" value="gerPA"/>
    <property type="match status" value="1"/>
</dbReference>
<evidence type="ECO:0000313" key="2">
    <source>
        <dbReference type="Proteomes" id="UP000273811"/>
    </source>
</evidence>
<dbReference type="PANTHER" id="PTHR37808:SF3">
    <property type="entry name" value="SPORE GERMINATION PROTEIN GERPA-RELATED"/>
    <property type="match status" value="1"/>
</dbReference>
<dbReference type="EMBL" id="QYTU02000002">
    <property type="protein sequence ID" value="RWR14554.1"/>
    <property type="molecule type" value="Genomic_DNA"/>
</dbReference>
<dbReference type="GeneID" id="56392963"/>
<dbReference type="InterPro" id="IPR019618">
    <property type="entry name" value="Spore_germination_GerPA"/>
</dbReference>
<dbReference type="Proteomes" id="UP000273811">
    <property type="component" value="Unassembled WGS sequence"/>
</dbReference>
<dbReference type="RefSeq" id="WP_120069123.1">
    <property type="nucleotide sequence ID" value="NZ_CP126113.1"/>
</dbReference>
<reference evidence="1" key="1">
    <citation type="submission" date="2018-12" db="EMBL/GenBank/DDBJ databases">
        <authorList>
            <person name="Sun L."/>
            <person name="Chen Z."/>
        </authorList>
    </citation>
    <scope>NUCLEOTIDE SEQUENCE [LARGE SCALE GENOMIC DNA]</scope>
    <source>
        <strain evidence="1">DSM 16012</strain>
    </source>
</reference>
<accession>A0A443J248</accession>
<name>A0A443J248_9BACI</name>
<protein>
    <submittedName>
        <fullName evidence="1">Spore germination protein</fullName>
    </submittedName>
</protein>
<gene>
    <name evidence="1" type="ORF">D4N35_001890</name>
</gene>
<sequence length="73" mass="7675">MPGFVGAVQIINVNTGATFNIGDVFQIHPISYAKTFAGAGSFNTGEGIRIRNQNSATNSYDADGLDQGILLNL</sequence>
<proteinExistence type="predicted"/>
<evidence type="ECO:0000313" key="1">
    <source>
        <dbReference type="EMBL" id="RWR14554.1"/>
    </source>
</evidence>
<comment type="caution">
    <text evidence="1">The sequence shown here is derived from an EMBL/GenBank/DDBJ whole genome shotgun (WGS) entry which is preliminary data.</text>
</comment>
<dbReference type="PANTHER" id="PTHR37808">
    <property type="entry name" value="SPORE GERMINATION PROTEIN-LIKE PROTEIN YDZR-RELATED"/>
    <property type="match status" value="1"/>
</dbReference>
<dbReference type="AlphaFoldDB" id="A0A443J248"/>